<dbReference type="Proteomes" id="UP000230159">
    <property type="component" value="Unassembled WGS sequence"/>
</dbReference>
<reference evidence="1 2" key="1">
    <citation type="submission" date="2017-09" db="EMBL/GenBank/DDBJ databases">
        <title>Depth-based differentiation of microbial function through sediment-hosted aquifers and enrichment of novel symbionts in the deep terrestrial subsurface.</title>
        <authorList>
            <person name="Probst A.J."/>
            <person name="Ladd B."/>
            <person name="Jarett J.K."/>
            <person name="Geller-Mcgrath D.E."/>
            <person name="Sieber C.M."/>
            <person name="Emerson J.B."/>
            <person name="Anantharaman K."/>
            <person name="Thomas B.C."/>
            <person name="Malmstrom R."/>
            <person name="Stieglmeier M."/>
            <person name="Klingl A."/>
            <person name="Woyke T."/>
            <person name="Ryan C.M."/>
            <person name="Banfield J.F."/>
        </authorList>
    </citation>
    <scope>NUCLEOTIDE SEQUENCE [LARGE SCALE GENOMIC DNA]</scope>
    <source>
        <strain evidence="1">CG22_combo_CG10-13_8_21_14_all_39_9</strain>
    </source>
</reference>
<dbReference type="EMBL" id="PCTN01000194">
    <property type="protein sequence ID" value="PIP75321.1"/>
    <property type="molecule type" value="Genomic_DNA"/>
</dbReference>
<protein>
    <submittedName>
        <fullName evidence="1">Uncharacterized protein</fullName>
    </submittedName>
</protein>
<proteinExistence type="predicted"/>
<accession>A0A2H0D003</accession>
<evidence type="ECO:0000313" key="2">
    <source>
        <dbReference type="Proteomes" id="UP000230159"/>
    </source>
</evidence>
<comment type="caution">
    <text evidence="1">The sequence shown here is derived from an EMBL/GenBank/DDBJ whole genome shotgun (WGS) entry which is preliminary data.</text>
</comment>
<dbReference type="AlphaFoldDB" id="A0A2H0D003"/>
<name>A0A2H0D003_9BACT</name>
<feature type="non-terminal residue" evidence="1">
    <location>
        <position position="1"/>
    </location>
</feature>
<gene>
    <name evidence="1" type="ORF">COW86_04420</name>
</gene>
<organism evidence="1 2">
    <name type="scientific">Candidatus Kuenenbacteria bacterium CG22_combo_CG10-13_8_21_14_all_39_9</name>
    <dbReference type="NCBI Taxonomy" id="1974621"/>
    <lineage>
        <taxon>Bacteria</taxon>
        <taxon>Candidatus Kueneniibacteriota</taxon>
    </lineage>
</organism>
<evidence type="ECO:0000313" key="1">
    <source>
        <dbReference type="EMBL" id="PIP75321.1"/>
    </source>
</evidence>
<sequence length="94" mass="10446">WIPGLSPYLSKVPKDPKNNVNSPWGTGNYTYAYGYSTGSYPNKYDLVAQLENTGDNDRCAVKCWKYHTGGGENPWCSGCGSGRYSYSPYLYASH</sequence>